<sequence length="73" mass="8467">MIFKTMLNFFKQTRLLELSKLVRLNKNKKSSCGPQVLLYKMFFTLTSSTKKYCYTTLDLAVITSQDGFVVQLC</sequence>
<reference evidence="1 2" key="1">
    <citation type="submission" date="2017-09" db="EMBL/GenBank/DDBJ databases">
        <title>WGS assembly of Aquilegia coerulea Goldsmith.</title>
        <authorList>
            <person name="Hodges S."/>
            <person name="Kramer E."/>
            <person name="Nordborg M."/>
            <person name="Tomkins J."/>
            <person name="Borevitz J."/>
            <person name="Derieg N."/>
            <person name="Yan J."/>
            <person name="Mihaltcheva S."/>
            <person name="Hayes R.D."/>
            <person name="Rokhsar D."/>
        </authorList>
    </citation>
    <scope>NUCLEOTIDE SEQUENCE [LARGE SCALE GENOMIC DNA]</scope>
    <source>
        <strain evidence="2">cv. Goldsmith</strain>
    </source>
</reference>
<evidence type="ECO:0000313" key="2">
    <source>
        <dbReference type="Proteomes" id="UP000230069"/>
    </source>
</evidence>
<dbReference type="InParanoid" id="A0A2G5CWZ5"/>
<proteinExistence type="predicted"/>
<protein>
    <submittedName>
        <fullName evidence="1">Uncharacterized protein</fullName>
    </submittedName>
</protein>
<keyword evidence="2" id="KW-1185">Reference proteome</keyword>
<dbReference type="Proteomes" id="UP000230069">
    <property type="component" value="Unassembled WGS sequence"/>
</dbReference>
<gene>
    <name evidence="1" type="ORF">AQUCO_03500272v1</name>
</gene>
<dbReference type="AlphaFoldDB" id="A0A2G5CWZ5"/>
<accession>A0A2G5CWZ5</accession>
<name>A0A2G5CWZ5_AQUCA</name>
<evidence type="ECO:0000313" key="1">
    <source>
        <dbReference type="EMBL" id="PIA35789.1"/>
    </source>
</evidence>
<organism evidence="1 2">
    <name type="scientific">Aquilegia coerulea</name>
    <name type="common">Rocky mountain columbine</name>
    <dbReference type="NCBI Taxonomy" id="218851"/>
    <lineage>
        <taxon>Eukaryota</taxon>
        <taxon>Viridiplantae</taxon>
        <taxon>Streptophyta</taxon>
        <taxon>Embryophyta</taxon>
        <taxon>Tracheophyta</taxon>
        <taxon>Spermatophyta</taxon>
        <taxon>Magnoliopsida</taxon>
        <taxon>Ranunculales</taxon>
        <taxon>Ranunculaceae</taxon>
        <taxon>Thalictroideae</taxon>
        <taxon>Aquilegia</taxon>
    </lineage>
</organism>
<dbReference type="EMBL" id="KZ305052">
    <property type="protein sequence ID" value="PIA35789.1"/>
    <property type="molecule type" value="Genomic_DNA"/>
</dbReference>